<dbReference type="Pfam" id="PF14322">
    <property type="entry name" value="SusD-like_3"/>
    <property type="match status" value="1"/>
</dbReference>
<gene>
    <name evidence="8" type="ORF">GO493_19605</name>
</gene>
<evidence type="ECO:0000256" key="5">
    <source>
        <dbReference type="ARBA" id="ARBA00023237"/>
    </source>
</evidence>
<proteinExistence type="inferred from homology"/>
<organism evidence="8 9">
    <name type="scientific">Chitinophaga tropicalis</name>
    <dbReference type="NCBI Taxonomy" id="2683588"/>
    <lineage>
        <taxon>Bacteria</taxon>
        <taxon>Pseudomonadati</taxon>
        <taxon>Bacteroidota</taxon>
        <taxon>Chitinophagia</taxon>
        <taxon>Chitinophagales</taxon>
        <taxon>Chitinophagaceae</taxon>
        <taxon>Chitinophaga</taxon>
    </lineage>
</organism>
<sequence length="500" mass="54443">MKKYFFIIAASGLVWTQSACNKDWLNPAPENLQTGNDSVYSDNSNATKFVNACYANLLTWDQTSFAFIGVTSITSDDADKGSSPGDNGSDKDLMDAITYTPTASSVAGVWSGNYQGISNCNQALAAIPKFTRLDAATASRLRGETRFLRAFYYFNLVRTFGFIPLVDTVVDANNPESVAKANTQVQAEQIYTLIESDLNFAMSVLPTRDEQAAADVGRATKGAAMGLLAKVSLYEKKYQQAYDLTTQIMQGSAGSYALVNDYSTIWREIGENSSESLFEIQGKMGNPKAGVQQYSAVQGIRAGVFAGVTRASTGWGFNTPSEDLDNAYEAGDVRKKATIIHVGDTLFDGVILVSAANERYNYKAYVSQTQENYDGNGDLTNKNVRILRMGDIYLINAEAANELGNTSTAQSSLNAVRNRAKLGNTSAADQTALRTAIWNERRVELAMEHDRFYDLVRQGRAGTVLRAHGKNFVDGKNEVFPIPQAEIDASGNALIQNDGY</sequence>
<feature type="domain" description="RagB/SusD" evidence="6">
    <location>
        <begin position="354"/>
        <end position="500"/>
    </location>
</feature>
<dbReference type="Gene3D" id="1.25.40.390">
    <property type="match status" value="1"/>
</dbReference>
<dbReference type="EMBL" id="WRXN01000009">
    <property type="protein sequence ID" value="MVT10488.1"/>
    <property type="molecule type" value="Genomic_DNA"/>
</dbReference>
<dbReference type="RefSeq" id="WP_157307934.1">
    <property type="nucleotide sequence ID" value="NZ_WRXN01000009.1"/>
</dbReference>
<protein>
    <submittedName>
        <fullName evidence="8">RagB/SusD family nutrient uptake outer membrane protein</fullName>
    </submittedName>
</protein>
<evidence type="ECO:0000256" key="1">
    <source>
        <dbReference type="ARBA" id="ARBA00004442"/>
    </source>
</evidence>
<comment type="caution">
    <text evidence="8">The sequence shown here is derived from an EMBL/GenBank/DDBJ whole genome shotgun (WGS) entry which is preliminary data.</text>
</comment>
<dbReference type="InterPro" id="IPR012944">
    <property type="entry name" value="SusD_RagB_dom"/>
</dbReference>
<accession>A0A7K1U873</accession>
<dbReference type="Pfam" id="PF07980">
    <property type="entry name" value="SusD_RagB"/>
    <property type="match status" value="1"/>
</dbReference>
<evidence type="ECO:0000259" key="6">
    <source>
        <dbReference type="Pfam" id="PF07980"/>
    </source>
</evidence>
<evidence type="ECO:0000256" key="2">
    <source>
        <dbReference type="ARBA" id="ARBA00006275"/>
    </source>
</evidence>
<feature type="domain" description="SusD-like N-terminal" evidence="7">
    <location>
        <begin position="98"/>
        <end position="233"/>
    </location>
</feature>
<dbReference type="GO" id="GO:0009279">
    <property type="term" value="C:cell outer membrane"/>
    <property type="evidence" value="ECO:0007669"/>
    <property type="project" value="UniProtKB-SubCell"/>
</dbReference>
<dbReference type="Proteomes" id="UP000461730">
    <property type="component" value="Unassembled WGS sequence"/>
</dbReference>
<dbReference type="InterPro" id="IPR033985">
    <property type="entry name" value="SusD-like_N"/>
</dbReference>
<evidence type="ECO:0000313" key="8">
    <source>
        <dbReference type="EMBL" id="MVT10488.1"/>
    </source>
</evidence>
<dbReference type="CDD" id="cd08977">
    <property type="entry name" value="SusD"/>
    <property type="match status" value="1"/>
</dbReference>
<evidence type="ECO:0000259" key="7">
    <source>
        <dbReference type="Pfam" id="PF14322"/>
    </source>
</evidence>
<dbReference type="AlphaFoldDB" id="A0A7K1U873"/>
<evidence type="ECO:0000313" key="9">
    <source>
        <dbReference type="Proteomes" id="UP000461730"/>
    </source>
</evidence>
<keyword evidence="5" id="KW-0998">Cell outer membrane</keyword>
<comment type="similarity">
    <text evidence="2">Belongs to the SusD family.</text>
</comment>
<evidence type="ECO:0000256" key="4">
    <source>
        <dbReference type="ARBA" id="ARBA00023136"/>
    </source>
</evidence>
<evidence type="ECO:0000256" key="3">
    <source>
        <dbReference type="ARBA" id="ARBA00022729"/>
    </source>
</evidence>
<dbReference type="SUPFAM" id="SSF48452">
    <property type="entry name" value="TPR-like"/>
    <property type="match status" value="1"/>
</dbReference>
<name>A0A7K1U873_9BACT</name>
<keyword evidence="3" id="KW-0732">Signal</keyword>
<reference evidence="8 9" key="1">
    <citation type="submission" date="2019-12" db="EMBL/GenBank/DDBJ databases">
        <title>Chitinophaga sp. strain ysch24 (GDMCC 1.1355), whole genome shotgun sequence.</title>
        <authorList>
            <person name="Zhang X."/>
        </authorList>
    </citation>
    <scope>NUCLEOTIDE SEQUENCE [LARGE SCALE GENOMIC DNA]</scope>
    <source>
        <strain evidence="9">ysch24</strain>
    </source>
</reference>
<comment type="subcellular location">
    <subcellularLocation>
        <location evidence="1">Cell outer membrane</location>
    </subcellularLocation>
</comment>
<keyword evidence="9" id="KW-1185">Reference proteome</keyword>
<keyword evidence="4" id="KW-0472">Membrane</keyword>
<dbReference type="InterPro" id="IPR011990">
    <property type="entry name" value="TPR-like_helical_dom_sf"/>
</dbReference>